<dbReference type="EMBL" id="BMKL01000001">
    <property type="protein sequence ID" value="GGD88794.1"/>
    <property type="molecule type" value="Genomic_DNA"/>
</dbReference>
<dbReference type="RefSeq" id="WP_188643737.1">
    <property type="nucleotide sequence ID" value="NZ_BMKL01000001.1"/>
</dbReference>
<comment type="caution">
    <text evidence="2">The sequence shown here is derived from an EMBL/GenBank/DDBJ whole genome shotgun (WGS) entry which is preliminary data.</text>
</comment>
<evidence type="ECO:0000313" key="2">
    <source>
        <dbReference type="EMBL" id="GGD88794.1"/>
    </source>
</evidence>
<feature type="signal peptide" evidence="1">
    <location>
        <begin position="1"/>
        <end position="25"/>
    </location>
</feature>
<name>A0ABQ1S2Q6_9SPHN</name>
<evidence type="ECO:0000313" key="3">
    <source>
        <dbReference type="Proteomes" id="UP000619041"/>
    </source>
</evidence>
<evidence type="ECO:0000256" key="1">
    <source>
        <dbReference type="SAM" id="SignalP"/>
    </source>
</evidence>
<gene>
    <name evidence="2" type="ORF">GCM10011515_05580</name>
</gene>
<dbReference type="PROSITE" id="PS51257">
    <property type="entry name" value="PROKAR_LIPOPROTEIN"/>
    <property type="match status" value="1"/>
</dbReference>
<evidence type="ECO:0008006" key="4">
    <source>
        <dbReference type="Google" id="ProtNLM"/>
    </source>
</evidence>
<organism evidence="2 3">
    <name type="scientific">Tsuneonella deserti</name>
    <dbReference type="NCBI Taxonomy" id="2035528"/>
    <lineage>
        <taxon>Bacteria</taxon>
        <taxon>Pseudomonadati</taxon>
        <taxon>Pseudomonadota</taxon>
        <taxon>Alphaproteobacteria</taxon>
        <taxon>Sphingomonadales</taxon>
        <taxon>Erythrobacteraceae</taxon>
        <taxon>Tsuneonella</taxon>
    </lineage>
</organism>
<dbReference type="Proteomes" id="UP000619041">
    <property type="component" value="Unassembled WGS sequence"/>
</dbReference>
<keyword evidence="1" id="KW-0732">Signal</keyword>
<sequence length="233" mass="23684">MVRVASTVLLLAAMLAGCGKETAPAAIEPQDPAIAQALGDPLMTDPDLSTRNEGAAALTVVTDGGLPVVPTSADAVAAARAEAAVLIGSADKHGEIPRPSGKVEPLPPGHTPGDHLALLEDKTACRARLDGSTIWAARLPAALPVYPRGATIAATGGEGNGCRVVAVVFTTPVPGEEVLAFYWQRAKAAGFKPERRVAGDSAVLQGNRAGAAFDLRLSETAGETRVELATVTG</sequence>
<accession>A0ABQ1S2Q6</accession>
<protein>
    <recommendedName>
        <fullName evidence="4">Lipoprotein</fullName>
    </recommendedName>
</protein>
<reference evidence="3" key="1">
    <citation type="journal article" date="2019" name="Int. J. Syst. Evol. Microbiol.">
        <title>The Global Catalogue of Microorganisms (GCM) 10K type strain sequencing project: providing services to taxonomists for standard genome sequencing and annotation.</title>
        <authorList>
            <consortium name="The Broad Institute Genomics Platform"/>
            <consortium name="The Broad Institute Genome Sequencing Center for Infectious Disease"/>
            <person name="Wu L."/>
            <person name="Ma J."/>
        </authorList>
    </citation>
    <scope>NUCLEOTIDE SEQUENCE [LARGE SCALE GENOMIC DNA]</scope>
    <source>
        <strain evidence="3">CGMCC 1.15959</strain>
    </source>
</reference>
<proteinExistence type="predicted"/>
<keyword evidence="3" id="KW-1185">Reference proteome</keyword>
<feature type="chain" id="PRO_5046457800" description="Lipoprotein" evidence="1">
    <location>
        <begin position="26"/>
        <end position="233"/>
    </location>
</feature>